<dbReference type="InterPro" id="IPR051534">
    <property type="entry name" value="CBASS_pafABC_assoc_protein"/>
</dbReference>
<dbReference type="GO" id="GO:0003677">
    <property type="term" value="F:DNA binding"/>
    <property type="evidence" value="ECO:0007669"/>
    <property type="project" value="UniProtKB-KW"/>
</dbReference>
<dbReference type="Pfam" id="PF08279">
    <property type="entry name" value="HTH_11"/>
    <property type="match status" value="1"/>
</dbReference>
<gene>
    <name evidence="5" type="ORF">CLV63_112186</name>
</gene>
<keyword evidence="1" id="KW-0805">Transcription regulation</keyword>
<dbReference type="SUPFAM" id="SSF46785">
    <property type="entry name" value="Winged helix' DNA-binding domain"/>
    <property type="match status" value="1"/>
</dbReference>
<evidence type="ECO:0000313" key="5">
    <source>
        <dbReference type="EMBL" id="PSK96302.1"/>
    </source>
</evidence>
<dbReference type="Gene3D" id="1.10.10.10">
    <property type="entry name" value="Winged helix-like DNA-binding domain superfamily/Winged helix DNA-binding domain"/>
    <property type="match status" value="1"/>
</dbReference>
<keyword evidence="6" id="KW-1185">Reference proteome</keyword>
<dbReference type="EMBL" id="PYGA01000012">
    <property type="protein sequence ID" value="PSK96302.1"/>
    <property type="molecule type" value="Genomic_DNA"/>
</dbReference>
<proteinExistence type="predicted"/>
<accession>A0A2P8DGF1</accession>
<dbReference type="OrthoDB" id="3616433at2"/>
<dbReference type="PROSITE" id="PS51000">
    <property type="entry name" value="HTH_DEOR_2"/>
    <property type="match status" value="1"/>
</dbReference>
<evidence type="ECO:0000256" key="1">
    <source>
        <dbReference type="ARBA" id="ARBA00023015"/>
    </source>
</evidence>
<feature type="domain" description="HTH deoR-type" evidence="4">
    <location>
        <begin position="4"/>
        <end position="59"/>
    </location>
</feature>
<dbReference type="PROSITE" id="PS00894">
    <property type="entry name" value="HTH_DEOR_1"/>
    <property type="match status" value="1"/>
</dbReference>
<evidence type="ECO:0000259" key="4">
    <source>
        <dbReference type="PROSITE" id="PS51000"/>
    </source>
</evidence>
<dbReference type="RefSeq" id="WP_106584255.1">
    <property type="nucleotide sequence ID" value="NZ_PYGA01000012.1"/>
</dbReference>
<dbReference type="AlphaFoldDB" id="A0A2P8DGF1"/>
<name>A0A2P8DGF1_9ACTN</name>
<dbReference type="Pfam" id="PF25583">
    <property type="entry name" value="WCX"/>
    <property type="match status" value="1"/>
</dbReference>
<dbReference type="InterPro" id="IPR026881">
    <property type="entry name" value="WYL_dom"/>
</dbReference>
<dbReference type="PROSITE" id="PS52050">
    <property type="entry name" value="WYL"/>
    <property type="match status" value="1"/>
</dbReference>
<dbReference type="PANTHER" id="PTHR34580">
    <property type="match status" value="1"/>
</dbReference>
<dbReference type="InterPro" id="IPR036390">
    <property type="entry name" value="WH_DNA-bd_sf"/>
</dbReference>
<keyword evidence="3" id="KW-0804">Transcription</keyword>
<evidence type="ECO:0000256" key="2">
    <source>
        <dbReference type="ARBA" id="ARBA00023125"/>
    </source>
</evidence>
<reference evidence="5 6" key="1">
    <citation type="submission" date="2018-03" db="EMBL/GenBank/DDBJ databases">
        <title>Genomic Encyclopedia of Archaeal and Bacterial Type Strains, Phase II (KMG-II): from individual species to whole genera.</title>
        <authorList>
            <person name="Goeker M."/>
        </authorList>
    </citation>
    <scope>NUCLEOTIDE SEQUENCE [LARGE SCALE GENOMIC DNA]</scope>
    <source>
        <strain evidence="5 6">DSM 45312</strain>
    </source>
</reference>
<dbReference type="PANTHER" id="PTHR34580:SF3">
    <property type="entry name" value="PROTEIN PAFB"/>
    <property type="match status" value="1"/>
</dbReference>
<evidence type="ECO:0000313" key="6">
    <source>
        <dbReference type="Proteomes" id="UP000240542"/>
    </source>
</evidence>
<dbReference type="GO" id="GO:0003700">
    <property type="term" value="F:DNA-binding transcription factor activity"/>
    <property type="evidence" value="ECO:0007669"/>
    <property type="project" value="InterPro"/>
</dbReference>
<dbReference type="Proteomes" id="UP000240542">
    <property type="component" value="Unassembled WGS sequence"/>
</dbReference>
<organism evidence="5 6">
    <name type="scientific">Murinocardiopsis flavida</name>
    <dbReference type="NCBI Taxonomy" id="645275"/>
    <lineage>
        <taxon>Bacteria</taxon>
        <taxon>Bacillati</taxon>
        <taxon>Actinomycetota</taxon>
        <taxon>Actinomycetes</taxon>
        <taxon>Streptosporangiales</taxon>
        <taxon>Nocardiopsidaceae</taxon>
        <taxon>Murinocardiopsis</taxon>
    </lineage>
</organism>
<sequence>MLETSVRLMRLLSLLQARRAWPGPELAGRLGVTTRTVRNDMERLRLLGYEVTSSPGTAGGYRLGAGHALPPLLLDEDETVAVAVGLRSAAGGSVTGIEDTSLQALAKLEQTLPARLRARVDALRAATVSAAKSGPTVAPATLTAIADAARRCERLRFDYLDRRGTTSLRQVEPHRLVHTGHRWYLLAWDTERDDWRTFRADRIRPRHPNGPRYVPREPPDGDAAAHVLRGLGLLAWQHRARVRFHAPAETVAERITPGAGILSVLDSETCLLQTGSDSLHDLASFLGALDIAFTVLDPPELRAHLGRLAARYGDAAREPADGANTPAA</sequence>
<dbReference type="InterPro" id="IPR057727">
    <property type="entry name" value="WCX_dom"/>
</dbReference>
<dbReference type="InterPro" id="IPR018356">
    <property type="entry name" value="Tscrpt_reg_HTH_DeoR_CS"/>
</dbReference>
<dbReference type="InterPro" id="IPR001034">
    <property type="entry name" value="DeoR_HTH"/>
</dbReference>
<dbReference type="Pfam" id="PF13280">
    <property type="entry name" value="WYL"/>
    <property type="match status" value="1"/>
</dbReference>
<protein>
    <submittedName>
        <fullName evidence="5">Putative DNA-binding transcriptional regulator YafY</fullName>
    </submittedName>
</protein>
<keyword evidence="2 5" id="KW-0238">DNA-binding</keyword>
<dbReference type="InterPro" id="IPR013196">
    <property type="entry name" value="HTH_11"/>
</dbReference>
<dbReference type="InterPro" id="IPR036388">
    <property type="entry name" value="WH-like_DNA-bd_sf"/>
</dbReference>
<comment type="caution">
    <text evidence="5">The sequence shown here is derived from an EMBL/GenBank/DDBJ whole genome shotgun (WGS) entry which is preliminary data.</text>
</comment>
<evidence type="ECO:0000256" key="3">
    <source>
        <dbReference type="ARBA" id="ARBA00023163"/>
    </source>
</evidence>